<protein>
    <submittedName>
        <fullName evidence="1">Uncharacterized protein</fullName>
    </submittedName>
</protein>
<evidence type="ECO:0000313" key="2">
    <source>
        <dbReference type="Proteomes" id="UP001227268"/>
    </source>
</evidence>
<gene>
    <name evidence="1" type="ORF">QFC21_006771</name>
</gene>
<comment type="caution">
    <text evidence="1">The sequence shown here is derived from an EMBL/GenBank/DDBJ whole genome shotgun (WGS) entry which is preliminary data.</text>
</comment>
<accession>A0ACC2V098</accession>
<name>A0ACC2V098_9TREE</name>
<dbReference type="Proteomes" id="UP001227268">
    <property type="component" value="Unassembled WGS sequence"/>
</dbReference>
<keyword evidence="2" id="KW-1185">Reference proteome</keyword>
<reference evidence="1" key="1">
    <citation type="submission" date="2023-04" db="EMBL/GenBank/DDBJ databases">
        <title>Draft Genome sequencing of Naganishia species isolated from polar environments using Oxford Nanopore Technology.</title>
        <authorList>
            <person name="Leo P."/>
            <person name="Venkateswaran K."/>
        </authorList>
    </citation>
    <scope>NUCLEOTIDE SEQUENCE</scope>
    <source>
        <strain evidence="1">MNA-CCFEE 5423</strain>
    </source>
</reference>
<dbReference type="EMBL" id="JASBWT010000037">
    <property type="protein sequence ID" value="KAJ9092540.1"/>
    <property type="molecule type" value="Genomic_DNA"/>
</dbReference>
<sequence length="379" mass="39351">MSAKLPAAPPQFTSSFIPHPLSKSHKIHLITSSPPPPPSTSITTTSTTTTTTTTANPVLLIHGLGSAASFWLPSLSTVAGQHLCAQRQVYAIDAYGHGVSDFVGNEENSLDRAAETVKGVIEYLVGGAGAGAGAGAAGNNGKVVLVGHSMSGMDACVLALLGFLKKRKTKRLTSAAAAASGRANAYRVGLSLDNDIMGTNRTPSSLEMNGVDGVEGTDRGVLLSPTLELPPANRASLSERAATVLSPEGHLQISSAVSSTAISRTSHVQQPLAAAFIKHLVLTTRAEAYAQACKNLSSHPGWAADVAQIQCEVFILGGEEDYMVPGPEIMKRAEQVPDGRGRGVIMQNVGHWGGLEVPERVAQELLAFVQGEKAGKAPL</sequence>
<organism evidence="1 2">
    <name type="scientific">Naganishia friedmannii</name>
    <dbReference type="NCBI Taxonomy" id="89922"/>
    <lineage>
        <taxon>Eukaryota</taxon>
        <taxon>Fungi</taxon>
        <taxon>Dikarya</taxon>
        <taxon>Basidiomycota</taxon>
        <taxon>Agaricomycotina</taxon>
        <taxon>Tremellomycetes</taxon>
        <taxon>Filobasidiales</taxon>
        <taxon>Filobasidiaceae</taxon>
        <taxon>Naganishia</taxon>
    </lineage>
</organism>
<proteinExistence type="predicted"/>
<evidence type="ECO:0000313" key="1">
    <source>
        <dbReference type="EMBL" id="KAJ9092540.1"/>
    </source>
</evidence>